<name>A0A1I5TDU7_9BACT</name>
<feature type="transmembrane region" description="Helical" evidence="1">
    <location>
        <begin position="6"/>
        <end position="30"/>
    </location>
</feature>
<keyword evidence="1" id="KW-0812">Transmembrane</keyword>
<keyword evidence="1" id="KW-0472">Membrane</keyword>
<dbReference type="RefSeq" id="WP_092017070.1">
    <property type="nucleotide sequence ID" value="NZ_FOXH01000006.1"/>
</dbReference>
<feature type="transmembrane region" description="Helical" evidence="1">
    <location>
        <begin position="42"/>
        <end position="61"/>
    </location>
</feature>
<feature type="transmembrane region" description="Helical" evidence="1">
    <location>
        <begin position="67"/>
        <end position="84"/>
    </location>
</feature>
<organism evidence="2 3">
    <name type="scientific">Pseudarcicella hirudinis</name>
    <dbReference type="NCBI Taxonomy" id="1079859"/>
    <lineage>
        <taxon>Bacteria</taxon>
        <taxon>Pseudomonadati</taxon>
        <taxon>Bacteroidota</taxon>
        <taxon>Cytophagia</taxon>
        <taxon>Cytophagales</taxon>
        <taxon>Flectobacillaceae</taxon>
        <taxon>Pseudarcicella</taxon>
    </lineage>
</organism>
<dbReference type="EMBL" id="FOXH01000006">
    <property type="protein sequence ID" value="SFP81225.1"/>
    <property type="molecule type" value="Genomic_DNA"/>
</dbReference>
<accession>A0A1I5TDU7</accession>
<dbReference type="Proteomes" id="UP000199306">
    <property type="component" value="Unassembled WGS sequence"/>
</dbReference>
<sequence>MIAGLTYLGVIHTAISLVALATGFISLIRYREISYNNQVGKIYVITTILTCLTGFGIYQHGGFGKPHVLGIITLLVIGLALFASKKSKPLGGASPFIAIVSFSMTFFFHLVPGFTESFTRLPLSAPLASGPDDPIVKTSVGISFVLFLIGSVLQVISLKKKNH</sequence>
<keyword evidence="1" id="KW-1133">Transmembrane helix</keyword>
<feature type="transmembrane region" description="Helical" evidence="1">
    <location>
        <begin position="96"/>
        <end position="115"/>
    </location>
</feature>
<protein>
    <submittedName>
        <fullName evidence="2">Uncharacterized protein</fullName>
    </submittedName>
</protein>
<proteinExistence type="predicted"/>
<gene>
    <name evidence="2" type="ORF">SAMN04515674_1062</name>
</gene>
<evidence type="ECO:0000256" key="1">
    <source>
        <dbReference type="SAM" id="Phobius"/>
    </source>
</evidence>
<keyword evidence="3" id="KW-1185">Reference proteome</keyword>
<reference evidence="2 3" key="1">
    <citation type="submission" date="2016-10" db="EMBL/GenBank/DDBJ databases">
        <authorList>
            <person name="de Groot N.N."/>
        </authorList>
    </citation>
    <scope>NUCLEOTIDE SEQUENCE [LARGE SCALE GENOMIC DNA]</scope>
    <source>
        <strain evidence="3">E92,LMG 26720,CCM 7988</strain>
    </source>
</reference>
<feature type="transmembrane region" description="Helical" evidence="1">
    <location>
        <begin position="135"/>
        <end position="156"/>
    </location>
</feature>
<dbReference type="OrthoDB" id="713921at2"/>
<evidence type="ECO:0000313" key="3">
    <source>
        <dbReference type="Proteomes" id="UP000199306"/>
    </source>
</evidence>
<dbReference type="AlphaFoldDB" id="A0A1I5TDU7"/>
<evidence type="ECO:0000313" key="2">
    <source>
        <dbReference type="EMBL" id="SFP81225.1"/>
    </source>
</evidence>